<comment type="caution">
    <text evidence="3">Lacks conserved residue(s) required for the propagation of feature annotation.</text>
</comment>
<evidence type="ECO:0000256" key="4">
    <source>
        <dbReference type="SAM" id="Phobius"/>
    </source>
</evidence>
<evidence type="ECO:0000256" key="3">
    <source>
        <dbReference type="PROSITE-ProRule" id="PRU00059"/>
    </source>
</evidence>
<organism evidence="6 7">
    <name type="scientific">Pocillopora meandrina</name>
    <dbReference type="NCBI Taxonomy" id="46732"/>
    <lineage>
        <taxon>Eukaryota</taxon>
        <taxon>Metazoa</taxon>
        <taxon>Cnidaria</taxon>
        <taxon>Anthozoa</taxon>
        <taxon>Hexacorallia</taxon>
        <taxon>Scleractinia</taxon>
        <taxon>Astrocoeniina</taxon>
        <taxon>Pocilloporidae</taxon>
        <taxon>Pocillopora</taxon>
    </lineage>
</organism>
<keyword evidence="7" id="KW-1185">Reference proteome</keyword>
<feature type="domain" description="CUB" evidence="5">
    <location>
        <begin position="122"/>
        <end position="237"/>
    </location>
</feature>
<feature type="domain" description="CUB" evidence="5">
    <location>
        <begin position="3"/>
        <end position="117"/>
    </location>
</feature>
<keyword evidence="4" id="KW-0472">Membrane</keyword>
<comment type="caution">
    <text evidence="6">The sequence shown here is derived from an EMBL/GenBank/DDBJ whole genome shotgun (WGS) entry which is preliminary data.</text>
</comment>
<keyword evidence="2" id="KW-1015">Disulfide bond</keyword>
<dbReference type="PANTHER" id="PTHR24251">
    <property type="entry name" value="OVOCHYMASE-RELATED"/>
    <property type="match status" value="1"/>
</dbReference>
<evidence type="ECO:0000256" key="2">
    <source>
        <dbReference type="ARBA" id="ARBA00023157"/>
    </source>
</evidence>
<dbReference type="FunFam" id="2.60.120.290:FF:000013">
    <property type="entry name" value="Membrane frizzled-related protein"/>
    <property type="match status" value="2"/>
</dbReference>
<feature type="domain" description="CUB" evidence="5">
    <location>
        <begin position="377"/>
        <end position="491"/>
    </location>
</feature>
<dbReference type="SMART" id="SM00042">
    <property type="entry name" value="CUB"/>
    <property type="match status" value="4"/>
</dbReference>
<dbReference type="EMBL" id="CALNXJ010000014">
    <property type="protein sequence ID" value="CAH3113845.1"/>
    <property type="molecule type" value="Genomic_DNA"/>
</dbReference>
<dbReference type="InterPro" id="IPR035914">
    <property type="entry name" value="Sperma_CUB_dom_sf"/>
</dbReference>
<dbReference type="Pfam" id="PF00431">
    <property type="entry name" value="CUB"/>
    <property type="match status" value="4"/>
</dbReference>
<keyword evidence="4" id="KW-1133">Transmembrane helix</keyword>
<reference evidence="6 7" key="1">
    <citation type="submission" date="2022-05" db="EMBL/GenBank/DDBJ databases">
        <authorList>
            <consortium name="Genoscope - CEA"/>
            <person name="William W."/>
        </authorList>
    </citation>
    <scope>NUCLEOTIDE SEQUENCE [LARGE SCALE GENOMIC DNA]</scope>
</reference>
<feature type="transmembrane region" description="Helical" evidence="4">
    <location>
        <begin position="514"/>
        <end position="534"/>
    </location>
</feature>
<dbReference type="PROSITE" id="PS01180">
    <property type="entry name" value="CUB"/>
    <property type="match status" value="4"/>
</dbReference>
<dbReference type="Gene3D" id="2.60.120.290">
    <property type="entry name" value="Spermadhesin, CUB domain"/>
    <property type="match status" value="4"/>
</dbReference>
<evidence type="ECO:0000313" key="6">
    <source>
        <dbReference type="EMBL" id="CAH3113845.1"/>
    </source>
</evidence>
<accession>A0AAU9WIY5</accession>
<gene>
    <name evidence="6" type="ORF">PMEA_00005801</name>
</gene>
<evidence type="ECO:0000313" key="7">
    <source>
        <dbReference type="Proteomes" id="UP001159428"/>
    </source>
</evidence>
<keyword evidence="1" id="KW-0677">Repeat</keyword>
<feature type="non-terminal residue" evidence="6">
    <location>
        <position position="1"/>
    </location>
</feature>
<protein>
    <recommendedName>
        <fullName evidence="5">CUB domain-containing protein</fullName>
    </recommendedName>
</protein>
<proteinExistence type="predicted"/>
<name>A0AAU9WIY5_9CNID</name>
<dbReference type="SUPFAM" id="SSF49854">
    <property type="entry name" value="Spermadhesin, CUB domain"/>
    <property type="match status" value="4"/>
</dbReference>
<evidence type="ECO:0000259" key="5">
    <source>
        <dbReference type="PROSITE" id="PS01180"/>
    </source>
</evidence>
<dbReference type="CDD" id="cd00041">
    <property type="entry name" value="CUB"/>
    <property type="match status" value="4"/>
</dbReference>
<evidence type="ECO:0000256" key="1">
    <source>
        <dbReference type="ARBA" id="ARBA00022737"/>
    </source>
</evidence>
<dbReference type="AlphaFoldDB" id="A0AAU9WIY5"/>
<sequence>AKCPNDGNLTTYQGILKSPGFPKSSYQADTVCIWVITAPRGGKVKFAISTMELEDCSLCRCDYVEVRDGATANSQLIGRFCDEERVNLYSEGRHMWVKFRSDVAMEYRGFSASFSYLKLRKKEPFIMQANGSSQLIASSKSPAVCGSDKKCIWIISARERCKVQISIKSFAFLNCLGPFVEIRDGPSSSSPSIGRFCGDEKPPPEIYSIGNNLWITFEYNSTRDLQMNGFQLLYKEVQCTNKPQIGFFTEPLNSAKCPNDGNLTTYQGILKSPGFPKSSYQADTVCIWVITAPRGGKVKFAISTMELEDCSLCRCDYVEVRDGATANSQLIGRFCDEERVNLYSEGRHMWVKFRSDVAMEYQGFSASFSYLKLRKKEPFILQANGSSQLIASSKSPAVCGSEKKCIWIISARERCKVQISLKSFAFLNCLGPFVEIRDGPSSSSPSIGRFCGDEKPPPEIYSIGNNLWITFEYNSTRDLQTNGFQLLYKEVQCTNKPQIGFFTEPLNSDHWKSMAVGIGCTSLFLFVVLVWCFLKVASNSSRFVEFERTMSLIEQNPTESSIAETCFTNDRDL</sequence>
<dbReference type="Proteomes" id="UP001159428">
    <property type="component" value="Unassembled WGS sequence"/>
</dbReference>
<feature type="domain" description="CUB" evidence="5">
    <location>
        <begin position="257"/>
        <end position="371"/>
    </location>
</feature>
<dbReference type="InterPro" id="IPR000859">
    <property type="entry name" value="CUB_dom"/>
</dbReference>
<keyword evidence="4" id="KW-0812">Transmembrane</keyword>